<protein>
    <submittedName>
        <fullName evidence="1">Uncharacterized protein</fullName>
    </submittedName>
</protein>
<proteinExistence type="predicted"/>
<dbReference type="EMBL" id="QRDW01000002">
    <property type="protein sequence ID" value="RED52175.1"/>
    <property type="molecule type" value="Genomic_DNA"/>
</dbReference>
<gene>
    <name evidence="1" type="ORF">DFP90_102193</name>
</gene>
<comment type="caution">
    <text evidence="1">The sequence shown here is derived from an EMBL/GenBank/DDBJ whole genome shotgun (WGS) entry which is preliminary data.</text>
</comment>
<name>A0A3D9HRY8_9PROT</name>
<organism evidence="1 2">
    <name type="scientific">Aestuariispira insulae</name>
    <dbReference type="NCBI Taxonomy" id="1461337"/>
    <lineage>
        <taxon>Bacteria</taxon>
        <taxon>Pseudomonadati</taxon>
        <taxon>Pseudomonadota</taxon>
        <taxon>Alphaproteobacteria</taxon>
        <taxon>Rhodospirillales</taxon>
        <taxon>Kiloniellaceae</taxon>
        <taxon>Aestuariispira</taxon>
    </lineage>
</organism>
<evidence type="ECO:0000313" key="2">
    <source>
        <dbReference type="Proteomes" id="UP000256845"/>
    </source>
</evidence>
<dbReference type="Proteomes" id="UP000256845">
    <property type="component" value="Unassembled WGS sequence"/>
</dbReference>
<sequence length="287" mass="32018">MSDYWKLFQGWNAVDQTMQQRVIDWYNSIHEVPISDLRGKGDPNARVGDQIDAWRHTGIAALLAYEHGYGHTIELGNALEDHYPGTPEENVQDYHNNALGARIGNAARVLGLSEEELGAVLKKAYADGLFIKDAYQPKFKPSADIDIHDGIILRFNNELLLKNGVTIDATQDIDFDDGKASIIGVDTNDEEIEVILDQGNVRRFILPDQEGRLDQDINKKRYASNVTISNMNGHAVPLTATDMGKLQRIVDRGDHSTAKDYQNLLQERGYGFGPCKSRFCCAQSKVG</sequence>
<dbReference type="RefSeq" id="WP_115935728.1">
    <property type="nucleotide sequence ID" value="NZ_QRDW01000002.1"/>
</dbReference>
<accession>A0A3D9HRY8</accession>
<dbReference type="AlphaFoldDB" id="A0A3D9HRY8"/>
<evidence type="ECO:0000313" key="1">
    <source>
        <dbReference type="EMBL" id="RED52175.1"/>
    </source>
</evidence>
<reference evidence="1 2" key="1">
    <citation type="submission" date="2018-07" db="EMBL/GenBank/DDBJ databases">
        <title>Genomic Encyclopedia of Type Strains, Phase III (KMG-III): the genomes of soil and plant-associated and newly described type strains.</title>
        <authorList>
            <person name="Whitman W."/>
        </authorList>
    </citation>
    <scope>NUCLEOTIDE SEQUENCE [LARGE SCALE GENOMIC DNA]</scope>
    <source>
        <strain evidence="1 2">CECT 8488</strain>
    </source>
</reference>
<keyword evidence="2" id="KW-1185">Reference proteome</keyword>